<evidence type="ECO:0000256" key="2">
    <source>
        <dbReference type="ARBA" id="ARBA00034247"/>
    </source>
</evidence>
<dbReference type="InParanoid" id="M1Z960"/>
<keyword evidence="3" id="KW-0597">Phosphoprotein</keyword>
<gene>
    <name evidence="7" type="ORF">NITGR_150015</name>
</gene>
<dbReference type="SMART" id="SM00267">
    <property type="entry name" value="GGDEF"/>
    <property type="match status" value="1"/>
</dbReference>
<dbReference type="InterPro" id="IPR029787">
    <property type="entry name" value="Nucleotide_cyclase"/>
</dbReference>
<evidence type="ECO:0000259" key="6">
    <source>
        <dbReference type="PROSITE" id="PS50887"/>
    </source>
</evidence>
<dbReference type="GO" id="GO:0000160">
    <property type="term" value="P:phosphorelay signal transduction system"/>
    <property type="evidence" value="ECO:0007669"/>
    <property type="project" value="InterPro"/>
</dbReference>
<dbReference type="AlphaFoldDB" id="M1Z960"/>
<dbReference type="InterPro" id="IPR011006">
    <property type="entry name" value="CheY-like_superfamily"/>
</dbReference>
<keyword evidence="8" id="KW-1185">Reference proteome</keyword>
<dbReference type="EC" id="2.7.7.65" evidence="1"/>
<keyword evidence="4" id="KW-0175">Coiled coil</keyword>
<reference evidence="7 8" key="1">
    <citation type="journal article" date="2013" name="Front. Microbiol.">
        <title>The genome of Nitrospina gracilis illuminates the metabolism and evolution of the major marine nitrite oxidizer.</title>
        <authorList>
            <person name="Luecker S."/>
            <person name="Nowka B."/>
            <person name="Rattei T."/>
            <person name="Spieck E."/>
            <person name="and Daims H."/>
        </authorList>
    </citation>
    <scope>NUCLEOTIDE SEQUENCE [LARGE SCALE GENOMIC DNA]</scope>
    <source>
        <strain evidence="7 8">3/211</strain>
    </source>
</reference>
<dbReference type="InterPro" id="IPR001789">
    <property type="entry name" value="Sig_transdc_resp-reg_receiver"/>
</dbReference>
<proteinExistence type="predicted"/>
<name>M1Z960_NITG3</name>
<dbReference type="Proteomes" id="UP000011704">
    <property type="component" value="Unassembled WGS sequence"/>
</dbReference>
<evidence type="ECO:0000313" key="7">
    <source>
        <dbReference type="EMBL" id="CCQ89647.1"/>
    </source>
</evidence>
<feature type="domain" description="GGDEF" evidence="6">
    <location>
        <begin position="184"/>
        <end position="314"/>
    </location>
</feature>
<dbReference type="SUPFAM" id="SSF52172">
    <property type="entry name" value="CheY-like"/>
    <property type="match status" value="1"/>
</dbReference>
<evidence type="ECO:0000256" key="3">
    <source>
        <dbReference type="PROSITE-ProRule" id="PRU00169"/>
    </source>
</evidence>
<protein>
    <recommendedName>
        <fullName evidence="1">diguanylate cyclase</fullName>
        <ecNumber evidence="1">2.7.7.65</ecNumber>
    </recommendedName>
</protein>
<evidence type="ECO:0000256" key="1">
    <source>
        <dbReference type="ARBA" id="ARBA00012528"/>
    </source>
</evidence>
<dbReference type="STRING" id="1266370.NITGR_150015"/>
<comment type="caution">
    <text evidence="7">The sequence shown here is derived from an EMBL/GenBank/DDBJ whole genome shotgun (WGS) entry which is preliminary data.</text>
</comment>
<sequence length="314" mass="35776">MTLDRMLDEAWVLVVDDRPENIDVLAAILEPEYRIKVALDGHKALEIANSDSPPDLILLDVMMPGMDGFEVCRTLKSQEATHDIPVIFITARDGEMDEVQALDLGAVDFIQKPFNHKIARARVRTHVQMRCLLKKNKQMIKELKRANQILDELARRDQLTGLSNRRDMQENMEIERKRSLRNRKPLSCIVADIDHFKKVNDENGHLAGDETLKKVSSIITLSLRCHDMAARWGGEEFLILLPETDLAGASHVADRLRSKIEAETISMEDREIKITMSLGVVQFDGEETVEHFLNRADQNLYEAKKNGRNMVVSI</sequence>
<dbReference type="GO" id="GO:0052621">
    <property type="term" value="F:diguanylate cyclase activity"/>
    <property type="evidence" value="ECO:0007669"/>
    <property type="project" value="UniProtKB-EC"/>
</dbReference>
<accession>M1Z960</accession>
<dbReference type="InterPro" id="IPR050469">
    <property type="entry name" value="Diguanylate_Cyclase"/>
</dbReference>
<feature type="modified residue" description="4-aspartylphosphate" evidence="3">
    <location>
        <position position="60"/>
    </location>
</feature>
<evidence type="ECO:0000259" key="5">
    <source>
        <dbReference type="PROSITE" id="PS50110"/>
    </source>
</evidence>
<dbReference type="Pfam" id="PF00072">
    <property type="entry name" value="Response_reg"/>
    <property type="match status" value="1"/>
</dbReference>
<comment type="catalytic activity">
    <reaction evidence="2">
        <text>2 GTP = 3',3'-c-di-GMP + 2 diphosphate</text>
        <dbReference type="Rhea" id="RHEA:24898"/>
        <dbReference type="ChEBI" id="CHEBI:33019"/>
        <dbReference type="ChEBI" id="CHEBI:37565"/>
        <dbReference type="ChEBI" id="CHEBI:58805"/>
        <dbReference type="EC" id="2.7.7.65"/>
    </reaction>
</comment>
<dbReference type="FunFam" id="3.30.70.270:FF:000001">
    <property type="entry name" value="Diguanylate cyclase domain protein"/>
    <property type="match status" value="1"/>
</dbReference>
<dbReference type="CDD" id="cd19920">
    <property type="entry name" value="REC_PA4781-like"/>
    <property type="match status" value="1"/>
</dbReference>
<dbReference type="PANTHER" id="PTHR45138:SF9">
    <property type="entry name" value="DIGUANYLATE CYCLASE DGCM-RELATED"/>
    <property type="match status" value="1"/>
</dbReference>
<dbReference type="SMART" id="SM00448">
    <property type="entry name" value="REC"/>
    <property type="match status" value="1"/>
</dbReference>
<dbReference type="EMBL" id="CAQJ01000017">
    <property type="protein sequence ID" value="CCQ89647.1"/>
    <property type="molecule type" value="Genomic_DNA"/>
</dbReference>
<dbReference type="Gene3D" id="3.30.70.270">
    <property type="match status" value="1"/>
</dbReference>
<evidence type="ECO:0000313" key="8">
    <source>
        <dbReference type="Proteomes" id="UP000011704"/>
    </source>
</evidence>
<organism evidence="7 8">
    <name type="scientific">Nitrospina gracilis (strain 3/211)</name>
    <dbReference type="NCBI Taxonomy" id="1266370"/>
    <lineage>
        <taxon>Bacteria</taxon>
        <taxon>Pseudomonadati</taxon>
        <taxon>Nitrospinota/Tectimicrobiota group</taxon>
        <taxon>Nitrospinota</taxon>
        <taxon>Nitrospinia</taxon>
        <taxon>Nitrospinales</taxon>
        <taxon>Nitrospinaceae</taxon>
        <taxon>Nitrospina</taxon>
    </lineage>
</organism>
<feature type="coiled-coil region" evidence="4">
    <location>
        <begin position="129"/>
        <end position="156"/>
    </location>
</feature>
<dbReference type="GO" id="GO:0005886">
    <property type="term" value="C:plasma membrane"/>
    <property type="evidence" value="ECO:0007669"/>
    <property type="project" value="TreeGrafter"/>
</dbReference>
<dbReference type="SUPFAM" id="SSF55073">
    <property type="entry name" value="Nucleotide cyclase"/>
    <property type="match status" value="1"/>
</dbReference>
<dbReference type="GO" id="GO:0043709">
    <property type="term" value="P:cell adhesion involved in single-species biofilm formation"/>
    <property type="evidence" value="ECO:0007669"/>
    <property type="project" value="TreeGrafter"/>
</dbReference>
<dbReference type="PANTHER" id="PTHR45138">
    <property type="entry name" value="REGULATORY COMPONENTS OF SENSORY TRANSDUCTION SYSTEM"/>
    <property type="match status" value="1"/>
</dbReference>
<dbReference type="InterPro" id="IPR043128">
    <property type="entry name" value="Rev_trsase/Diguanyl_cyclase"/>
</dbReference>
<dbReference type="PROSITE" id="PS50110">
    <property type="entry name" value="RESPONSE_REGULATORY"/>
    <property type="match status" value="1"/>
</dbReference>
<feature type="domain" description="Response regulatory" evidence="5">
    <location>
        <begin position="11"/>
        <end position="127"/>
    </location>
</feature>
<dbReference type="GO" id="GO:1902201">
    <property type="term" value="P:negative regulation of bacterial-type flagellum-dependent cell motility"/>
    <property type="evidence" value="ECO:0007669"/>
    <property type="project" value="TreeGrafter"/>
</dbReference>
<evidence type="ECO:0000256" key="4">
    <source>
        <dbReference type="SAM" id="Coils"/>
    </source>
</evidence>
<dbReference type="HOGENOM" id="CLU_000445_11_28_0"/>
<dbReference type="Pfam" id="PF00990">
    <property type="entry name" value="GGDEF"/>
    <property type="match status" value="1"/>
</dbReference>
<dbReference type="Gene3D" id="3.40.50.2300">
    <property type="match status" value="1"/>
</dbReference>
<dbReference type="NCBIfam" id="TIGR00254">
    <property type="entry name" value="GGDEF"/>
    <property type="match status" value="1"/>
</dbReference>
<dbReference type="PROSITE" id="PS50887">
    <property type="entry name" value="GGDEF"/>
    <property type="match status" value="1"/>
</dbReference>
<dbReference type="CDD" id="cd01949">
    <property type="entry name" value="GGDEF"/>
    <property type="match status" value="1"/>
</dbReference>
<dbReference type="InterPro" id="IPR000160">
    <property type="entry name" value="GGDEF_dom"/>
</dbReference>